<dbReference type="InterPro" id="IPR011961">
    <property type="entry name" value="RimM"/>
</dbReference>
<dbReference type="InterPro" id="IPR002676">
    <property type="entry name" value="RimM_N"/>
</dbReference>
<dbReference type="InterPro" id="IPR056792">
    <property type="entry name" value="PRC_RimM"/>
</dbReference>
<dbReference type="Pfam" id="PF24986">
    <property type="entry name" value="PRC_RimM"/>
    <property type="match status" value="1"/>
</dbReference>
<dbReference type="Proteomes" id="UP000571817">
    <property type="component" value="Unassembled WGS sequence"/>
</dbReference>
<dbReference type="SUPFAM" id="SSF50346">
    <property type="entry name" value="PRC-barrel domain"/>
    <property type="match status" value="1"/>
</dbReference>
<evidence type="ECO:0000256" key="3">
    <source>
        <dbReference type="ARBA" id="ARBA00022552"/>
    </source>
</evidence>
<keyword evidence="3 5" id="KW-0698">rRNA processing</keyword>
<dbReference type="GO" id="GO:0043022">
    <property type="term" value="F:ribosome binding"/>
    <property type="evidence" value="ECO:0007669"/>
    <property type="project" value="InterPro"/>
</dbReference>
<keyword evidence="2 5" id="KW-0690">Ribosome biogenesis</keyword>
<dbReference type="SUPFAM" id="SSF50447">
    <property type="entry name" value="Translation proteins"/>
    <property type="match status" value="1"/>
</dbReference>
<dbReference type="EMBL" id="JACCFW010000001">
    <property type="protein sequence ID" value="NYJ74119.1"/>
    <property type="molecule type" value="Genomic_DNA"/>
</dbReference>
<dbReference type="AlphaFoldDB" id="A0A853DDQ7"/>
<reference evidence="8 9" key="1">
    <citation type="submission" date="2020-07" db="EMBL/GenBank/DDBJ databases">
        <title>Sequencing the genomes of 1000 actinobacteria strains.</title>
        <authorList>
            <person name="Klenk H.-P."/>
        </authorList>
    </citation>
    <scope>NUCLEOTIDE SEQUENCE [LARGE SCALE GENOMIC DNA]</scope>
    <source>
        <strain evidence="8 9">DSM 29531</strain>
    </source>
</reference>
<keyword evidence="1 5" id="KW-0963">Cytoplasm</keyword>
<dbReference type="Gene3D" id="2.40.30.60">
    <property type="entry name" value="RimM"/>
    <property type="match status" value="1"/>
</dbReference>
<dbReference type="GO" id="GO:0005840">
    <property type="term" value="C:ribosome"/>
    <property type="evidence" value="ECO:0007669"/>
    <property type="project" value="InterPro"/>
</dbReference>
<dbReference type="InterPro" id="IPR036976">
    <property type="entry name" value="RimM_N_sf"/>
</dbReference>
<dbReference type="InterPro" id="IPR011033">
    <property type="entry name" value="PRC_barrel-like_sf"/>
</dbReference>
<comment type="domain">
    <text evidence="5">The PRC barrel domain binds ribosomal protein uS19.</text>
</comment>
<keyword evidence="9" id="KW-1185">Reference proteome</keyword>
<dbReference type="NCBIfam" id="TIGR02273">
    <property type="entry name" value="16S_RimM"/>
    <property type="match status" value="1"/>
</dbReference>
<comment type="caution">
    <text evidence="8">The sequence shown here is derived from an EMBL/GenBank/DDBJ whole genome shotgun (WGS) entry which is preliminary data.</text>
</comment>
<dbReference type="Gene3D" id="2.30.30.240">
    <property type="entry name" value="PRC-barrel domain"/>
    <property type="match status" value="1"/>
</dbReference>
<evidence type="ECO:0000259" key="7">
    <source>
        <dbReference type="Pfam" id="PF24986"/>
    </source>
</evidence>
<name>A0A853DDQ7_9MICO</name>
<evidence type="ECO:0000256" key="1">
    <source>
        <dbReference type="ARBA" id="ARBA00022490"/>
    </source>
</evidence>
<comment type="similarity">
    <text evidence="5">Belongs to the RimM family.</text>
</comment>
<dbReference type="PANTHER" id="PTHR33692">
    <property type="entry name" value="RIBOSOME MATURATION FACTOR RIMM"/>
    <property type="match status" value="1"/>
</dbReference>
<evidence type="ECO:0000256" key="2">
    <source>
        <dbReference type="ARBA" id="ARBA00022517"/>
    </source>
</evidence>
<dbReference type="GO" id="GO:0042274">
    <property type="term" value="P:ribosomal small subunit biogenesis"/>
    <property type="evidence" value="ECO:0007669"/>
    <property type="project" value="UniProtKB-UniRule"/>
</dbReference>
<evidence type="ECO:0000313" key="9">
    <source>
        <dbReference type="Proteomes" id="UP000571817"/>
    </source>
</evidence>
<comment type="function">
    <text evidence="5">An accessory protein needed during the final step in the assembly of 30S ribosomal subunit, possibly for assembly of the head region. Essential for efficient processing of 16S rRNA. May be needed both before and after RbfA during the maturation of 16S rRNA. It has affinity for free ribosomal 30S subunits but not for 70S ribosomes.</text>
</comment>
<keyword evidence="4 5" id="KW-0143">Chaperone</keyword>
<feature type="domain" description="Ribosome maturation factor RimM PRC barrel" evidence="7">
    <location>
        <begin position="95"/>
        <end position="162"/>
    </location>
</feature>
<evidence type="ECO:0000256" key="5">
    <source>
        <dbReference type="HAMAP-Rule" id="MF_00014"/>
    </source>
</evidence>
<accession>A0A853DDQ7</accession>
<gene>
    <name evidence="5" type="primary">rimM</name>
    <name evidence="8" type="ORF">HNR15_001082</name>
</gene>
<proteinExistence type="inferred from homology"/>
<evidence type="ECO:0000313" key="8">
    <source>
        <dbReference type="EMBL" id="NYJ74119.1"/>
    </source>
</evidence>
<dbReference type="Pfam" id="PF01782">
    <property type="entry name" value="RimM"/>
    <property type="match status" value="1"/>
</dbReference>
<comment type="subunit">
    <text evidence="5">Binds ribosomal protein uS19.</text>
</comment>
<sequence>MDEVMVARIGRANGLKGEVTVQLHTDRPQERFTPGARFRTEPSIGELTVRSARVQGTTWVLGFEQVRDRTGAEGLRDTRLMAAPDEDEDDGWYEDDLVDLIVYDVDGTLVGAVVALLQRPAQDLLQIALEGGGIAYVPFVEQIVPVVDIEAGRIEIDPPPGLLDLGRD</sequence>
<evidence type="ECO:0000259" key="6">
    <source>
        <dbReference type="Pfam" id="PF01782"/>
    </source>
</evidence>
<dbReference type="PANTHER" id="PTHR33692:SF1">
    <property type="entry name" value="RIBOSOME MATURATION FACTOR RIMM"/>
    <property type="match status" value="1"/>
</dbReference>
<comment type="subcellular location">
    <subcellularLocation>
        <location evidence="5">Cytoplasm</location>
    </subcellularLocation>
</comment>
<evidence type="ECO:0000256" key="4">
    <source>
        <dbReference type="ARBA" id="ARBA00023186"/>
    </source>
</evidence>
<dbReference type="GO" id="GO:0005737">
    <property type="term" value="C:cytoplasm"/>
    <property type="evidence" value="ECO:0007669"/>
    <property type="project" value="UniProtKB-SubCell"/>
</dbReference>
<feature type="domain" description="RimM N-terminal" evidence="6">
    <location>
        <begin position="6"/>
        <end position="83"/>
    </location>
</feature>
<organism evidence="8 9">
    <name type="scientific">Allobranchiibius huperziae</name>
    <dbReference type="NCBI Taxonomy" id="1874116"/>
    <lineage>
        <taxon>Bacteria</taxon>
        <taxon>Bacillati</taxon>
        <taxon>Actinomycetota</taxon>
        <taxon>Actinomycetes</taxon>
        <taxon>Micrococcales</taxon>
        <taxon>Dermacoccaceae</taxon>
        <taxon>Allobranchiibius</taxon>
    </lineage>
</organism>
<protein>
    <recommendedName>
        <fullName evidence="5">Ribosome maturation factor RimM</fullName>
    </recommendedName>
</protein>
<dbReference type="InterPro" id="IPR009000">
    <property type="entry name" value="Transl_B-barrel_sf"/>
</dbReference>
<dbReference type="HAMAP" id="MF_00014">
    <property type="entry name" value="Ribosome_mat_RimM"/>
    <property type="match status" value="1"/>
</dbReference>
<dbReference type="RefSeq" id="WP_179479785.1">
    <property type="nucleotide sequence ID" value="NZ_JACCFW010000001.1"/>
</dbReference>
<dbReference type="GO" id="GO:0006364">
    <property type="term" value="P:rRNA processing"/>
    <property type="evidence" value="ECO:0007669"/>
    <property type="project" value="UniProtKB-UniRule"/>
</dbReference>